<dbReference type="RefSeq" id="WP_005945671.1">
    <property type="nucleotide sequence ID" value="NZ_KB890377.1"/>
</dbReference>
<dbReference type="HOGENOM" id="CLU_066812_0_0_10"/>
<dbReference type="PATRIC" id="fig|1121098.3.peg.4038"/>
<dbReference type="InterPro" id="IPR011044">
    <property type="entry name" value="Quino_amine_DH_bsu"/>
</dbReference>
<dbReference type="OrthoDB" id="1047112at2"/>
<accession>U6R7G5</accession>
<evidence type="ECO:0000313" key="1">
    <source>
        <dbReference type="EMBL" id="EOA52059.1"/>
    </source>
</evidence>
<keyword evidence="2" id="KW-1185">Reference proteome</keyword>
<organism evidence="1 2">
    <name type="scientific">Phocaeicola massiliensis B84634 = Timone 84634 = DSM 17679 = JCM 13223</name>
    <dbReference type="NCBI Taxonomy" id="1121098"/>
    <lineage>
        <taxon>Bacteria</taxon>
        <taxon>Pseudomonadati</taxon>
        <taxon>Bacteroidota</taxon>
        <taxon>Bacteroidia</taxon>
        <taxon>Bacteroidales</taxon>
        <taxon>Bacteroidaceae</taxon>
        <taxon>Phocaeicola</taxon>
    </lineage>
</organism>
<dbReference type="EMBL" id="AQHY01000045">
    <property type="protein sequence ID" value="EOA52059.1"/>
    <property type="molecule type" value="Genomic_DNA"/>
</dbReference>
<dbReference type="SUPFAM" id="SSF50969">
    <property type="entry name" value="YVTN repeat-like/Quinoprotein amine dehydrogenase"/>
    <property type="match status" value="1"/>
</dbReference>
<proteinExistence type="predicted"/>
<dbReference type="Pfam" id="PF15869">
    <property type="entry name" value="TolB_like"/>
    <property type="match status" value="1"/>
</dbReference>
<dbReference type="Proteomes" id="UP000017831">
    <property type="component" value="Unassembled WGS sequence"/>
</dbReference>
<gene>
    <name evidence="1" type="ORF">HMPREF1534_03950</name>
</gene>
<dbReference type="STRING" id="1121098.HMPREF1534_03950"/>
<name>U6R7G5_9BACT</name>
<reference evidence="1 2" key="1">
    <citation type="submission" date="2013-04" db="EMBL/GenBank/DDBJ databases">
        <title>The Genome Sequence of Bacteroides massiliensis DSM 17679.</title>
        <authorList>
            <consortium name="The Broad Institute Genomics Platform"/>
            <person name="Earl A."/>
            <person name="Ward D."/>
            <person name="Feldgarden M."/>
            <person name="Gevers D."/>
            <person name="Martens E."/>
            <person name="Fenner L."/>
            <person name="Roux V."/>
            <person name="Mallet M.N."/>
            <person name="Raoult D."/>
            <person name="Walker B."/>
            <person name="Young S."/>
            <person name="Zeng Q."/>
            <person name="Gargeya S."/>
            <person name="Fitzgerald M."/>
            <person name="Haas B."/>
            <person name="Abouelleil A."/>
            <person name="Allen A.W."/>
            <person name="Alvarado L."/>
            <person name="Arachchi H.M."/>
            <person name="Berlin A.M."/>
            <person name="Chapman S.B."/>
            <person name="Gainer-Dewar J."/>
            <person name="Goldberg J."/>
            <person name="Griggs A."/>
            <person name="Gujja S."/>
            <person name="Hansen M."/>
            <person name="Howarth C."/>
            <person name="Imamovic A."/>
            <person name="Ireland A."/>
            <person name="Larimer J."/>
            <person name="McCowan C."/>
            <person name="Murphy C."/>
            <person name="Pearson M."/>
            <person name="Poon T.W."/>
            <person name="Priest M."/>
            <person name="Roberts A."/>
            <person name="Saif S."/>
            <person name="Shea T."/>
            <person name="Sisk P."/>
            <person name="Sykes S."/>
            <person name="Wortman J."/>
            <person name="Nusbaum C."/>
            <person name="Birren B."/>
        </authorList>
    </citation>
    <scope>NUCLEOTIDE SEQUENCE [LARGE SCALE GENOMIC DNA]</scope>
    <source>
        <strain evidence="2">B84634 / Timone 84634 / DSM 17679 / JCM 13223</strain>
    </source>
</reference>
<dbReference type="GeneID" id="60060189"/>
<comment type="caution">
    <text evidence="1">The sequence shown here is derived from an EMBL/GenBank/DDBJ whole genome shotgun (WGS) entry which is preliminary data.</text>
</comment>
<sequence>MKYIYLLFLFCLFGCTRTTNKQSNIKNIYLEQSNIQDFIGLPIQLTTLDSVLFINDFYGDSLIHCISLKDNKPIAKLGVKGSGPNEVLSPLYIFIKEDSLFMFSRPQWTLYNIDLQGGKVKKKITVPMEVSLLFPFQDNLYFCSGMFDDKRFWILNSLGEKVAALGDYPLLWNEEAHIPLAVRRMFHQVRGYGYSRTKGVAVTDSHVLDLYNKNHKGEYILKKEVLLSAYEYDFTDKGISSQTQLRSSFMKGAINLAVTDDYIYILFDVNSQENLKRLNNEIWKFDWEGNLICKYKPNIDISLFTLSSCNNIIGLTNTEEPQIVIWHE</sequence>
<dbReference type="AlphaFoldDB" id="U6R7G5"/>
<protein>
    <recommendedName>
        <fullName evidence="3">DUF4221 domain-containing protein</fullName>
    </recommendedName>
</protein>
<dbReference type="eggNOG" id="ENOG50312PZ">
    <property type="taxonomic scope" value="Bacteria"/>
</dbReference>
<evidence type="ECO:0000313" key="2">
    <source>
        <dbReference type="Proteomes" id="UP000017831"/>
    </source>
</evidence>
<evidence type="ECO:0008006" key="3">
    <source>
        <dbReference type="Google" id="ProtNLM"/>
    </source>
</evidence>